<dbReference type="Gene3D" id="3.40.50.150">
    <property type="entry name" value="Vaccinia Virus protein VP39"/>
    <property type="match status" value="1"/>
</dbReference>
<dbReference type="InterPro" id="IPR036188">
    <property type="entry name" value="FAD/NAD-bd_sf"/>
</dbReference>
<evidence type="ECO:0000313" key="1">
    <source>
        <dbReference type="EMBL" id="MFI2230522.1"/>
    </source>
</evidence>
<comment type="caution">
    <text evidence="1">The sequence shown here is derived from an EMBL/GenBank/DDBJ whole genome shotgun (WGS) entry which is preliminary data.</text>
</comment>
<dbReference type="SUPFAM" id="SSF51905">
    <property type="entry name" value="FAD/NAD(P)-binding domain"/>
    <property type="match status" value="1"/>
</dbReference>
<name>A0ABW7W071_9NOCA</name>
<dbReference type="InterPro" id="IPR029063">
    <property type="entry name" value="SAM-dependent_MTases_sf"/>
</dbReference>
<dbReference type="RefSeq" id="WP_397061891.1">
    <property type="nucleotide sequence ID" value="NZ_JBIRYL010000001.1"/>
</dbReference>
<evidence type="ECO:0008006" key="3">
    <source>
        <dbReference type="Google" id="ProtNLM"/>
    </source>
</evidence>
<dbReference type="EMBL" id="JBIRYL010000001">
    <property type="protein sequence ID" value="MFI2230522.1"/>
    <property type="molecule type" value="Genomic_DNA"/>
</dbReference>
<gene>
    <name evidence="1" type="ORF">ACH49Z_11795</name>
</gene>
<keyword evidence="2" id="KW-1185">Reference proteome</keyword>
<protein>
    <recommendedName>
        <fullName evidence="3">Amine oxidase domain-containing protein</fullName>
    </recommendedName>
</protein>
<reference evidence="1 2" key="1">
    <citation type="submission" date="2024-10" db="EMBL/GenBank/DDBJ databases">
        <title>The Natural Products Discovery Center: Release of the First 8490 Sequenced Strains for Exploring Actinobacteria Biosynthetic Diversity.</title>
        <authorList>
            <person name="Kalkreuter E."/>
            <person name="Kautsar S.A."/>
            <person name="Yang D."/>
            <person name="Bader C.D."/>
            <person name="Teijaro C.N."/>
            <person name="Fluegel L."/>
            <person name="Davis C.M."/>
            <person name="Simpson J.R."/>
            <person name="Lauterbach L."/>
            <person name="Steele A.D."/>
            <person name="Gui C."/>
            <person name="Meng S."/>
            <person name="Li G."/>
            <person name="Viehrig K."/>
            <person name="Ye F."/>
            <person name="Su P."/>
            <person name="Kiefer A.F."/>
            <person name="Nichols A."/>
            <person name="Cepeda A.J."/>
            <person name="Yan W."/>
            <person name="Fan B."/>
            <person name="Jiang Y."/>
            <person name="Adhikari A."/>
            <person name="Zheng C.-J."/>
            <person name="Schuster L."/>
            <person name="Cowan T.M."/>
            <person name="Smanski M.J."/>
            <person name="Chevrette M.G."/>
            <person name="De Carvalho L.P.S."/>
            <person name="Shen B."/>
        </authorList>
    </citation>
    <scope>NUCLEOTIDE SEQUENCE [LARGE SCALE GENOMIC DNA]</scope>
    <source>
        <strain evidence="1 2">NPDC019377</strain>
    </source>
</reference>
<evidence type="ECO:0000313" key="2">
    <source>
        <dbReference type="Proteomes" id="UP001611494"/>
    </source>
</evidence>
<accession>A0ABW7W071</accession>
<organism evidence="1 2">
    <name type="scientific">Nocardia testacea</name>
    <dbReference type="NCBI Taxonomy" id="248551"/>
    <lineage>
        <taxon>Bacteria</taxon>
        <taxon>Bacillati</taxon>
        <taxon>Actinomycetota</taxon>
        <taxon>Actinomycetes</taxon>
        <taxon>Mycobacteriales</taxon>
        <taxon>Nocardiaceae</taxon>
        <taxon>Nocardia</taxon>
    </lineage>
</organism>
<sequence length="134" mass="14563">MVAERRSVMVEQGKPDRSGRRVAVVGSGVTGLTVAWVLDGSARPSARLFADAVATGTGLRVTERFSMGGHYAHTLGLWQERFDGYTDRTSALGFDPVFQLMWAVLSGLCRGGLPQRLPGCRAIRADETRRGVIR</sequence>
<dbReference type="Proteomes" id="UP001611494">
    <property type="component" value="Unassembled WGS sequence"/>
</dbReference>
<proteinExistence type="predicted"/>